<gene>
    <name evidence="2" type="ORF">GFSPODELE1_LOCUS11194</name>
</gene>
<evidence type="ECO:0000313" key="3">
    <source>
        <dbReference type="Proteomes" id="UP001497453"/>
    </source>
</evidence>
<dbReference type="InterPro" id="IPR046522">
    <property type="entry name" value="DUF6699"/>
</dbReference>
<keyword evidence="3" id="KW-1185">Reference proteome</keyword>
<evidence type="ECO:0000313" key="2">
    <source>
        <dbReference type="EMBL" id="CAL1717366.1"/>
    </source>
</evidence>
<proteinExistence type="predicted"/>
<sequence length="411" mass="47399">MVRRTTIYDLPYELLFIIRDAIPESHLFTHIAFSSTCVGVHALYEDEDFWRCACLAYGLGVSSRPGSPMAGMSWRQLAGAQVIHAARCTNERDCIHFLSYESVPRELYDYIYSPGRYTCGLSLWRNRTWQDSIPLTPETLRERQLSCHGFRTVMVFDLGREGDSTRWKFYNVHAASVVWGNLETTWNQHLAIASMFATNPPLTQLKLRLFDCLIFYVENQNGVTVWDVLSKIQSILSGTMTMAEFMGIMHNCENLLPELQSFSSFRSKNMADVKRWFEFLRSRTQEIGSADFDEDLAKIDDLLARLQAVPQQALEHVSILEYLQLNVDEYGSEPFTDILQSYVIWNLLPLVAGPRYRDCLRYESISSLLPNVFFGGLRQKEPGSTTFNVIWHFPSDHNVRSLLHRLQRSNT</sequence>
<organism evidence="2 3">
    <name type="scientific">Somion occarium</name>
    <dbReference type="NCBI Taxonomy" id="3059160"/>
    <lineage>
        <taxon>Eukaryota</taxon>
        <taxon>Fungi</taxon>
        <taxon>Dikarya</taxon>
        <taxon>Basidiomycota</taxon>
        <taxon>Agaricomycotina</taxon>
        <taxon>Agaricomycetes</taxon>
        <taxon>Polyporales</taxon>
        <taxon>Cerrenaceae</taxon>
        <taxon>Somion</taxon>
    </lineage>
</organism>
<name>A0ABP1EBH0_9APHY</name>
<dbReference type="EMBL" id="OZ037952">
    <property type="protein sequence ID" value="CAL1717366.1"/>
    <property type="molecule type" value="Genomic_DNA"/>
</dbReference>
<feature type="domain" description="DUF6699" evidence="1">
    <location>
        <begin position="193"/>
        <end position="246"/>
    </location>
</feature>
<protein>
    <recommendedName>
        <fullName evidence="1">DUF6699 domain-containing protein</fullName>
    </recommendedName>
</protein>
<dbReference type="Pfam" id="PF20415">
    <property type="entry name" value="DUF6699"/>
    <property type="match status" value="1"/>
</dbReference>
<accession>A0ABP1EBH0</accession>
<reference evidence="3" key="1">
    <citation type="submission" date="2024-04" db="EMBL/GenBank/DDBJ databases">
        <authorList>
            <person name="Shaw F."/>
            <person name="Minotto A."/>
        </authorList>
    </citation>
    <scope>NUCLEOTIDE SEQUENCE [LARGE SCALE GENOMIC DNA]</scope>
</reference>
<dbReference type="Proteomes" id="UP001497453">
    <property type="component" value="Chromosome 9"/>
</dbReference>
<evidence type="ECO:0000259" key="1">
    <source>
        <dbReference type="Pfam" id="PF20415"/>
    </source>
</evidence>